<accession>A0ABR7L5F0</accession>
<comment type="caution">
    <text evidence="1">The sequence shown here is derived from an EMBL/GenBank/DDBJ whole genome shotgun (WGS) entry which is preliminary data.</text>
</comment>
<gene>
    <name evidence="1" type="ORF">GPZ80_10605</name>
</gene>
<protein>
    <submittedName>
        <fullName evidence="1">Uncharacterized protein</fullName>
    </submittedName>
</protein>
<keyword evidence="2" id="KW-1185">Reference proteome</keyword>
<dbReference type="RefSeq" id="WP_187220146.1">
    <property type="nucleotide sequence ID" value="NZ_JABVED010000005.1"/>
</dbReference>
<proteinExistence type="predicted"/>
<evidence type="ECO:0000313" key="2">
    <source>
        <dbReference type="Proteomes" id="UP000734823"/>
    </source>
</evidence>
<sequence>MARWTVTDDDGRIMAIEVPRDSLIITLDTPGIFRTESSDVAQDVHRKLRVAIGQLPRNDD</sequence>
<reference evidence="1 2" key="1">
    <citation type="submission" date="2020-06" db="EMBL/GenBank/DDBJ databases">
        <title>Actinokineospora xiongansis sp. nov., isolated from soil of Baiyangdian.</title>
        <authorList>
            <person name="Zhang X."/>
        </authorList>
    </citation>
    <scope>NUCLEOTIDE SEQUENCE [LARGE SCALE GENOMIC DNA]</scope>
    <source>
        <strain evidence="1 2">HBU206404</strain>
    </source>
</reference>
<name>A0ABR7L5F0_9PSEU</name>
<evidence type="ECO:0000313" key="1">
    <source>
        <dbReference type="EMBL" id="MBC6447621.1"/>
    </source>
</evidence>
<organism evidence="1 2">
    <name type="scientific">Actinokineospora xionganensis</name>
    <dbReference type="NCBI Taxonomy" id="2684470"/>
    <lineage>
        <taxon>Bacteria</taxon>
        <taxon>Bacillati</taxon>
        <taxon>Actinomycetota</taxon>
        <taxon>Actinomycetes</taxon>
        <taxon>Pseudonocardiales</taxon>
        <taxon>Pseudonocardiaceae</taxon>
        <taxon>Actinokineospora</taxon>
    </lineage>
</organism>
<dbReference type="EMBL" id="JABVED010000005">
    <property type="protein sequence ID" value="MBC6447621.1"/>
    <property type="molecule type" value="Genomic_DNA"/>
</dbReference>
<dbReference type="Proteomes" id="UP000734823">
    <property type="component" value="Unassembled WGS sequence"/>
</dbReference>